<keyword evidence="4" id="KW-0125">Carotenoid biosynthesis</keyword>
<protein>
    <recommendedName>
        <fullName evidence="9">Lycopene cyclase domain-containing protein</fullName>
    </recommendedName>
</protein>
<dbReference type="GO" id="GO:0016872">
    <property type="term" value="F:intramolecular lyase activity"/>
    <property type="evidence" value="ECO:0007669"/>
    <property type="project" value="InterPro"/>
</dbReference>
<keyword evidence="11" id="KW-1185">Reference proteome</keyword>
<evidence type="ECO:0000256" key="2">
    <source>
        <dbReference type="ARBA" id="ARBA00004829"/>
    </source>
</evidence>
<dbReference type="GO" id="GO:0016020">
    <property type="term" value="C:membrane"/>
    <property type="evidence" value="ECO:0007669"/>
    <property type="project" value="UniProtKB-SubCell"/>
</dbReference>
<comment type="subcellular location">
    <subcellularLocation>
        <location evidence="1">Membrane</location>
        <topology evidence="1">Multi-pass membrane protein</topology>
    </subcellularLocation>
</comment>
<evidence type="ECO:0000256" key="1">
    <source>
        <dbReference type="ARBA" id="ARBA00004141"/>
    </source>
</evidence>
<dbReference type="GO" id="GO:0045436">
    <property type="term" value="F:lycopene beta cyclase activity"/>
    <property type="evidence" value="ECO:0007669"/>
    <property type="project" value="UniProtKB-ARBA"/>
</dbReference>
<evidence type="ECO:0000256" key="4">
    <source>
        <dbReference type="ARBA" id="ARBA00022746"/>
    </source>
</evidence>
<keyword evidence="6 8" id="KW-0472">Membrane</keyword>
<dbReference type="AlphaFoldDB" id="A0A916JI70"/>
<organism evidence="10 11">
    <name type="scientific">Dyadobacter helix</name>
    <dbReference type="NCBI Taxonomy" id="2822344"/>
    <lineage>
        <taxon>Bacteria</taxon>
        <taxon>Pseudomonadati</taxon>
        <taxon>Bacteroidota</taxon>
        <taxon>Cytophagia</taxon>
        <taxon>Cytophagales</taxon>
        <taxon>Spirosomataceae</taxon>
        <taxon>Dyadobacter</taxon>
    </lineage>
</organism>
<evidence type="ECO:0000313" key="10">
    <source>
        <dbReference type="EMBL" id="CAG5017575.1"/>
    </source>
</evidence>
<dbReference type="NCBIfam" id="TIGR03462">
    <property type="entry name" value="CarR_dom_SF"/>
    <property type="match status" value="1"/>
</dbReference>
<feature type="transmembrane region" description="Helical" evidence="8">
    <location>
        <begin position="133"/>
        <end position="151"/>
    </location>
</feature>
<feature type="transmembrane region" description="Helical" evidence="8">
    <location>
        <begin position="78"/>
        <end position="98"/>
    </location>
</feature>
<dbReference type="InterPro" id="IPR017825">
    <property type="entry name" value="Lycopene_cyclase_dom"/>
</dbReference>
<comment type="pathway">
    <text evidence="2">Carotenoid biosynthesis.</text>
</comment>
<dbReference type="GO" id="GO:0016117">
    <property type="term" value="P:carotenoid biosynthetic process"/>
    <property type="evidence" value="ECO:0007669"/>
    <property type="project" value="UniProtKB-KW"/>
</dbReference>
<evidence type="ECO:0000256" key="6">
    <source>
        <dbReference type="ARBA" id="ARBA00023136"/>
    </source>
</evidence>
<evidence type="ECO:0000259" key="9">
    <source>
        <dbReference type="Pfam" id="PF18916"/>
    </source>
</evidence>
<evidence type="ECO:0000256" key="3">
    <source>
        <dbReference type="ARBA" id="ARBA00022692"/>
    </source>
</evidence>
<feature type="domain" description="Lycopene cyclase" evidence="9">
    <location>
        <begin position="2"/>
        <end position="95"/>
    </location>
</feature>
<keyword evidence="5 8" id="KW-1133">Transmembrane helix</keyword>
<evidence type="ECO:0000256" key="7">
    <source>
        <dbReference type="ARBA" id="ARBA00023235"/>
    </source>
</evidence>
<dbReference type="Proteomes" id="UP000680038">
    <property type="component" value="Unassembled WGS sequence"/>
</dbReference>
<comment type="caution">
    <text evidence="10">The sequence shown here is derived from an EMBL/GenBank/DDBJ whole genome shotgun (WGS) entry which is preliminary data.</text>
</comment>
<feature type="transmembrane region" description="Helical" evidence="8">
    <location>
        <begin position="205"/>
        <end position="225"/>
    </location>
</feature>
<feature type="transmembrane region" description="Helical" evidence="8">
    <location>
        <begin position="158"/>
        <end position="180"/>
    </location>
</feature>
<feature type="transmembrane region" description="Helical" evidence="8">
    <location>
        <begin position="34"/>
        <end position="58"/>
    </location>
</feature>
<proteinExistence type="predicted"/>
<name>A0A916JI70_9BACT</name>
<accession>A0A916JI70</accession>
<reference evidence="10" key="1">
    <citation type="submission" date="2021-04" db="EMBL/GenBank/DDBJ databases">
        <authorList>
            <person name="Rodrigo-Torres L."/>
            <person name="Arahal R. D."/>
            <person name="Lucena T."/>
        </authorList>
    </citation>
    <scope>NUCLEOTIDE SEQUENCE</scope>
    <source>
        <strain evidence="10">CECT 9275</strain>
    </source>
</reference>
<evidence type="ECO:0000313" key="11">
    <source>
        <dbReference type="Proteomes" id="UP000680038"/>
    </source>
</evidence>
<feature type="transmembrane region" description="Helical" evidence="8">
    <location>
        <begin position="6"/>
        <end position="22"/>
    </location>
</feature>
<keyword evidence="3 8" id="KW-0812">Transmembrane</keyword>
<evidence type="ECO:0000256" key="8">
    <source>
        <dbReference type="SAM" id="Phobius"/>
    </source>
</evidence>
<sequence>MNYLYLLVDLGALSVPLLFSFHPKIQLYKQYPSLWSAIILTTIPFIIWDSHFTHIKVWGFNPDYLLGIYFWGLPIEEILFFICIPYACLFTYYCFRLYLSNTFSLKYEKLITLIFLTLTLAGGFLFYDRLYTFYTSVFLGITLVLSLIFRLKWLSKFYYVHMFLLLPFFIVNGILTGTGLEKPIVWYNDNENMALRIVTIPMEDIFYGMLMLLINTCLFEYFMAFRRKTL</sequence>
<dbReference type="RefSeq" id="WP_215242136.1">
    <property type="nucleotide sequence ID" value="NZ_CAJRAF010000004.1"/>
</dbReference>
<keyword evidence="7" id="KW-0413">Isomerase</keyword>
<evidence type="ECO:0000256" key="5">
    <source>
        <dbReference type="ARBA" id="ARBA00022989"/>
    </source>
</evidence>
<dbReference type="Pfam" id="PF18916">
    <property type="entry name" value="Lycopene_cyc"/>
    <property type="match status" value="2"/>
</dbReference>
<gene>
    <name evidence="10" type="ORF">DYBT9275_05802</name>
</gene>
<feature type="transmembrane region" description="Helical" evidence="8">
    <location>
        <begin position="110"/>
        <end position="127"/>
    </location>
</feature>
<dbReference type="EMBL" id="CAJRAF010000004">
    <property type="protein sequence ID" value="CAG5017575.1"/>
    <property type="molecule type" value="Genomic_DNA"/>
</dbReference>
<feature type="domain" description="Lycopene cyclase" evidence="9">
    <location>
        <begin position="129"/>
        <end position="222"/>
    </location>
</feature>